<dbReference type="CDD" id="cd12173">
    <property type="entry name" value="PGDH_4"/>
    <property type="match status" value="1"/>
</dbReference>
<evidence type="ECO:0000256" key="11">
    <source>
        <dbReference type="ARBA" id="ARBA00023299"/>
    </source>
</evidence>
<evidence type="ECO:0000256" key="8">
    <source>
        <dbReference type="ARBA" id="ARBA00022990"/>
    </source>
</evidence>
<dbReference type="EC" id="1.1.1.95" evidence="4 13"/>
<dbReference type="InterPro" id="IPR036291">
    <property type="entry name" value="NAD(P)-bd_dom_sf"/>
</dbReference>
<evidence type="ECO:0000256" key="6">
    <source>
        <dbReference type="ARBA" id="ARBA00022553"/>
    </source>
</evidence>
<feature type="domain" description="D-3-phosphoglycerate dehydrogenase ASB" evidence="16">
    <location>
        <begin position="335"/>
        <end position="426"/>
    </location>
</feature>
<evidence type="ECO:0000256" key="10">
    <source>
        <dbReference type="ARBA" id="ARBA00023027"/>
    </source>
</evidence>
<dbReference type="PROSITE" id="PS00065">
    <property type="entry name" value="D_2_HYDROXYACID_DH_1"/>
    <property type="match status" value="1"/>
</dbReference>
<evidence type="ECO:0000256" key="7">
    <source>
        <dbReference type="ARBA" id="ARBA00022605"/>
    </source>
</evidence>
<reference evidence="17 18" key="1">
    <citation type="submission" date="2015-07" db="EMBL/GenBank/DDBJ databases">
        <title>The genome of Habropoda laboriosa.</title>
        <authorList>
            <person name="Pan H."/>
            <person name="Kapheim K."/>
        </authorList>
    </citation>
    <scope>NUCLEOTIDE SEQUENCE [LARGE SCALE GENOMIC DNA]</scope>
    <source>
        <strain evidence="17">0110345459</strain>
    </source>
</reference>
<keyword evidence="9 13" id="KW-0560">Oxidoreductase</keyword>
<dbReference type="Pfam" id="PF00389">
    <property type="entry name" value="2-Hacid_dh"/>
    <property type="match status" value="1"/>
</dbReference>
<keyword evidence="8" id="KW-0007">Acetylation</keyword>
<dbReference type="InterPro" id="IPR006139">
    <property type="entry name" value="D-isomer_2_OHA_DH_cat_dom"/>
</dbReference>
<proteinExistence type="inferred from homology"/>
<dbReference type="GO" id="GO:0004617">
    <property type="term" value="F:phosphoglycerate dehydrogenase activity"/>
    <property type="evidence" value="ECO:0007669"/>
    <property type="project" value="UniProtKB-EC"/>
</dbReference>
<dbReference type="GO" id="GO:0006564">
    <property type="term" value="P:L-serine biosynthetic process"/>
    <property type="evidence" value="ECO:0007669"/>
    <property type="project" value="UniProtKB-KW"/>
</dbReference>
<gene>
    <name evidence="17" type="ORF">WH47_11157</name>
</gene>
<dbReference type="InterPro" id="IPR006236">
    <property type="entry name" value="PGDH"/>
</dbReference>
<dbReference type="Pfam" id="PF19304">
    <property type="entry name" value="PGDH_inter"/>
    <property type="match status" value="1"/>
</dbReference>
<dbReference type="SUPFAM" id="SSF143548">
    <property type="entry name" value="Serine metabolism enzymes domain"/>
    <property type="match status" value="1"/>
</dbReference>
<dbReference type="SUPFAM" id="SSF52283">
    <property type="entry name" value="Formate/glycerate dehydrogenase catalytic domain-like"/>
    <property type="match status" value="1"/>
</dbReference>
<accession>A0A0L7RAG6</accession>
<evidence type="ECO:0000256" key="3">
    <source>
        <dbReference type="ARBA" id="ARBA00011881"/>
    </source>
</evidence>
<comment type="subunit">
    <text evidence="3">Homotetramer.</text>
</comment>
<evidence type="ECO:0000259" key="16">
    <source>
        <dbReference type="Pfam" id="PF19304"/>
    </source>
</evidence>
<dbReference type="STRING" id="597456.A0A0L7RAG6"/>
<keyword evidence="7 13" id="KW-0028">Amino-acid biosynthesis</keyword>
<dbReference type="SUPFAM" id="SSF51735">
    <property type="entry name" value="NAD(P)-binding Rossmann-fold domains"/>
    <property type="match status" value="1"/>
</dbReference>
<sequence>MSTTFRSVLISDPVADKCVELLRSHGVSVTTKYKLPKEELIKELQNHDALIVRSETKVTSDVFDRCPSLRVVGRAGTGVDNIDLEAATRKGVIVLNTPGGNSISACELTCALISALARNVVQAAQSLKEGRWDRKLYSGFELFGKTLAVLGMGRIGREVARRMQAFGMTVVAFDPLLTHELASQLDVRKLSLDEIWPIADYITVHTPLIPQTKNLINSTTLAKCKAGVRIVNVARGGIVDEEALLNALTSGQCAGAALDVFIEEPPKNPVTLKLVAHPKVIATPHLGASTAEAQTRVAIEIAQQFLALAGKTSEYAITGIVNAPMLSAAMSDESAPWIVLAKKLGQLAARFLKGKLNVNIQSETVGNASMKEKTFVHTAVLVGILSGQTKNGLNLINAPTLARETGIDVKGSHVSADEEAIVVQVEGHRIKGTVRNNEPLLLSLDDTAFSNGVTLDNYVSLYQASNVQDMAQIMNAFSTKGINVRNLNANGNWMIVQTDKEAYVRIDGIEVF</sequence>
<evidence type="ECO:0000256" key="2">
    <source>
        <dbReference type="ARBA" id="ARBA00005854"/>
    </source>
</evidence>
<keyword evidence="10 13" id="KW-0520">NAD</keyword>
<evidence type="ECO:0000256" key="5">
    <source>
        <dbReference type="ARBA" id="ARBA00021582"/>
    </source>
</evidence>
<dbReference type="InterPro" id="IPR045626">
    <property type="entry name" value="PGDH_ASB_dom"/>
</dbReference>
<dbReference type="Gene3D" id="3.40.50.720">
    <property type="entry name" value="NAD(P)-binding Rossmann-like Domain"/>
    <property type="match status" value="2"/>
</dbReference>
<dbReference type="PROSITE" id="PS00671">
    <property type="entry name" value="D_2_HYDROXYACID_DH_3"/>
    <property type="match status" value="1"/>
</dbReference>
<dbReference type="FunFam" id="3.40.50.720:FF:000021">
    <property type="entry name" value="D-3-phosphoglycerate dehydrogenase"/>
    <property type="match status" value="1"/>
</dbReference>
<comment type="catalytic activity">
    <reaction evidence="12 13">
        <text>(2R)-3-phosphoglycerate + NAD(+) = 3-phosphooxypyruvate + NADH + H(+)</text>
        <dbReference type="Rhea" id="RHEA:12641"/>
        <dbReference type="ChEBI" id="CHEBI:15378"/>
        <dbReference type="ChEBI" id="CHEBI:18110"/>
        <dbReference type="ChEBI" id="CHEBI:57540"/>
        <dbReference type="ChEBI" id="CHEBI:57945"/>
        <dbReference type="ChEBI" id="CHEBI:58272"/>
        <dbReference type="EC" id="1.1.1.95"/>
    </reaction>
</comment>
<dbReference type="InterPro" id="IPR029753">
    <property type="entry name" value="D-isomer_DH_CS"/>
</dbReference>
<evidence type="ECO:0000259" key="14">
    <source>
        <dbReference type="Pfam" id="PF00389"/>
    </source>
</evidence>
<dbReference type="EMBL" id="KQ414619">
    <property type="protein sequence ID" value="KOC67756.1"/>
    <property type="molecule type" value="Genomic_DNA"/>
</dbReference>
<dbReference type="Pfam" id="PF02826">
    <property type="entry name" value="2-Hacid_dh_C"/>
    <property type="match status" value="1"/>
</dbReference>
<dbReference type="Gene3D" id="3.30.1330.90">
    <property type="entry name" value="D-3-phosphoglycerate dehydrogenase, domain 3"/>
    <property type="match status" value="1"/>
</dbReference>
<keyword evidence="18" id="KW-1185">Reference proteome</keyword>
<evidence type="ECO:0000256" key="13">
    <source>
        <dbReference type="RuleBase" id="RU363003"/>
    </source>
</evidence>
<dbReference type="InterPro" id="IPR029752">
    <property type="entry name" value="D-isomer_DH_CS1"/>
</dbReference>
<organism evidence="17 18">
    <name type="scientific">Habropoda laboriosa</name>
    <dbReference type="NCBI Taxonomy" id="597456"/>
    <lineage>
        <taxon>Eukaryota</taxon>
        <taxon>Metazoa</taxon>
        <taxon>Ecdysozoa</taxon>
        <taxon>Arthropoda</taxon>
        <taxon>Hexapoda</taxon>
        <taxon>Insecta</taxon>
        <taxon>Pterygota</taxon>
        <taxon>Neoptera</taxon>
        <taxon>Endopterygota</taxon>
        <taxon>Hymenoptera</taxon>
        <taxon>Apocrita</taxon>
        <taxon>Aculeata</taxon>
        <taxon>Apoidea</taxon>
        <taxon>Anthophila</taxon>
        <taxon>Apidae</taxon>
        <taxon>Habropoda</taxon>
    </lineage>
</organism>
<evidence type="ECO:0000313" key="18">
    <source>
        <dbReference type="Proteomes" id="UP000053825"/>
    </source>
</evidence>
<name>A0A0L7RAG6_9HYME</name>
<dbReference type="PANTHER" id="PTHR42938:SF22">
    <property type="entry name" value="D-3-PHOSPHOGLYCERATE DEHYDROGENASE"/>
    <property type="match status" value="1"/>
</dbReference>
<evidence type="ECO:0000256" key="1">
    <source>
        <dbReference type="ARBA" id="ARBA00005216"/>
    </source>
</evidence>
<comment type="similarity">
    <text evidence="2 13">Belongs to the D-isomer specific 2-hydroxyacid dehydrogenase family.</text>
</comment>
<dbReference type="InterPro" id="IPR006140">
    <property type="entry name" value="D-isomer_DH_NAD-bd"/>
</dbReference>
<keyword evidence="11 13" id="KW-0718">Serine biosynthesis</keyword>
<evidence type="ECO:0000256" key="4">
    <source>
        <dbReference type="ARBA" id="ARBA00013143"/>
    </source>
</evidence>
<comment type="pathway">
    <text evidence="1 13">Amino-acid biosynthesis; L-serine biosynthesis; L-serine from 3-phospho-D-glycerate: step 1/3.</text>
</comment>
<dbReference type="OrthoDB" id="1621027at2759"/>
<keyword evidence="6" id="KW-0597">Phosphoprotein</keyword>
<evidence type="ECO:0000256" key="9">
    <source>
        <dbReference type="ARBA" id="ARBA00023002"/>
    </source>
</evidence>
<evidence type="ECO:0000259" key="15">
    <source>
        <dbReference type="Pfam" id="PF02826"/>
    </source>
</evidence>
<dbReference type="NCBIfam" id="TIGR01327">
    <property type="entry name" value="PGDH"/>
    <property type="match status" value="1"/>
</dbReference>
<dbReference type="PANTHER" id="PTHR42938">
    <property type="entry name" value="FORMATE DEHYDROGENASE 1"/>
    <property type="match status" value="1"/>
</dbReference>
<evidence type="ECO:0000256" key="12">
    <source>
        <dbReference type="ARBA" id="ARBA00048731"/>
    </source>
</evidence>
<dbReference type="AlphaFoldDB" id="A0A0L7RAG6"/>
<dbReference type="GO" id="GO:0051287">
    <property type="term" value="F:NAD binding"/>
    <property type="evidence" value="ECO:0007669"/>
    <property type="project" value="UniProtKB-UniRule"/>
</dbReference>
<dbReference type="Proteomes" id="UP000053825">
    <property type="component" value="Unassembled WGS sequence"/>
</dbReference>
<dbReference type="UniPathway" id="UPA00135">
    <property type="reaction ID" value="UER00196"/>
</dbReference>
<evidence type="ECO:0000313" key="17">
    <source>
        <dbReference type="EMBL" id="KOC67756.1"/>
    </source>
</evidence>
<feature type="domain" description="D-isomer specific 2-hydroxyacid dehydrogenase NAD-binding" evidence="15">
    <location>
        <begin position="111"/>
        <end position="287"/>
    </location>
</feature>
<protein>
    <recommendedName>
        <fullName evidence="5 13">D-3-phosphoglycerate dehydrogenase</fullName>
        <ecNumber evidence="4 13">1.1.1.95</ecNumber>
    </recommendedName>
</protein>
<dbReference type="InterPro" id="IPR029009">
    <property type="entry name" value="ASB_dom_sf"/>
</dbReference>
<feature type="domain" description="D-isomer specific 2-hydroxyacid dehydrogenase catalytic" evidence="14">
    <location>
        <begin position="8"/>
        <end position="311"/>
    </location>
</feature>